<organism evidence="2 3">
    <name type="scientific">Paenibacillus nanensis</name>
    <dbReference type="NCBI Taxonomy" id="393251"/>
    <lineage>
        <taxon>Bacteria</taxon>
        <taxon>Bacillati</taxon>
        <taxon>Bacillota</taxon>
        <taxon>Bacilli</taxon>
        <taxon>Bacillales</taxon>
        <taxon>Paenibacillaceae</taxon>
        <taxon>Paenibacillus</taxon>
    </lineage>
</organism>
<keyword evidence="3" id="KW-1185">Reference proteome</keyword>
<evidence type="ECO:0000256" key="1">
    <source>
        <dbReference type="SAM" id="MobiDB-lite"/>
    </source>
</evidence>
<gene>
    <name evidence="2" type="ORF">D3P08_06525</name>
</gene>
<name>A0A3A1UZJ2_9BACL</name>
<dbReference type="AlphaFoldDB" id="A0A3A1UZJ2"/>
<reference evidence="2 3" key="1">
    <citation type="submission" date="2018-09" db="EMBL/GenBank/DDBJ databases">
        <title>Paenibacillus aracenensis nov. sp. isolated from a cave in southern Spain.</title>
        <authorList>
            <person name="Jurado V."/>
            <person name="Gutierrez-Patricio S."/>
            <person name="Gonzalez-Pimentel J.L."/>
            <person name="Miller A.Z."/>
            <person name="Laiz L."/>
            <person name="Saiz-Jimenez C."/>
        </authorList>
    </citation>
    <scope>NUCLEOTIDE SEQUENCE [LARGE SCALE GENOMIC DNA]</scope>
    <source>
        <strain evidence="2 3">DSM 22867</strain>
    </source>
</reference>
<dbReference type="EMBL" id="QXQA01000003">
    <property type="protein sequence ID" value="RIX53908.1"/>
    <property type="molecule type" value="Genomic_DNA"/>
</dbReference>
<accession>A0A3A1UZJ2</accession>
<feature type="region of interest" description="Disordered" evidence="1">
    <location>
        <begin position="1"/>
        <end position="24"/>
    </location>
</feature>
<sequence length="93" mass="10674">MRKLRQAAGRHHVHSQRKHRPNYSEDENVALSDVLIYRVSYTYSITNKRHRAVRRRLFVYEAAAADPHWAGKLSAGRLLRLTEYAAACSAAVI</sequence>
<comment type="caution">
    <text evidence="2">The sequence shown here is derived from an EMBL/GenBank/DDBJ whole genome shotgun (WGS) entry which is preliminary data.</text>
</comment>
<feature type="compositionally biased region" description="Basic residues" evidence="1">
    <location>
        <begin position="1"/>
        <end position="21"/>
    </location>
</feature>
<dbReference type="Proteomes" id="UP000266482">
    <property type="component" value="Unassembled WGS sequence"/>
</dbReference>
<evidence type="ECO:0000313" key="2">
    <source>
        <dbReference type="EMBL" id="RIX53908.1"/>
    </source>
</evidence>
<evidence type="ECO:0000313" key="3">
    <source>
        <dbReference type="Proteomes" id="UP000266482"/>
    </source>
</evidence>
<proteinExistence type="predicted"/>
<dbReference type="RefSeq" id="WP_119598654.1">
    <property type="nucleotide sequence ID" value="NZ_QXQA01000003.1"/>
</dbReference>
<protein>
    <submittedName>
        <fullName evidence="2">Uncharacterized protein</fullName>
    </submittedName>
</protein>